<dbReference type="InterPro" id="IPR015424">
    <property type="entry name" value="PyrdxlP-dep_Trfase"/>
</dbReference>
<dbReference type="PANTHER" id="PTHR43795:SF39">
    <property type="entry name" value="AMINOTRANSFERASE CLASS I_CLASSII DOMAIN-CONTAINING PROTEIN"/>
    <property type="match status" value="1"/>
</dbReference>
<dbReference type="GeneID" id="112274285"/>
<dbReference type="Pfam" id="PF00155">
    <property type="entry name" value="Aminotran_1_2"/>
    <property type="match status" value="1"/>
</dbReference>
<protein>
    <recommendedName>
        <fullName evidence="3">Aminotransferase class I/classII large domain-containing protein</fullName>
    </recommendedName>
</protein>
<dbReference type="OMA" id="EDPYNRI"/>
<reference evidence="4 6" key="1">
    <citation type="journal article" date="2008" name="Science">
        <title>The Physcomitrella genome reveals evolutionary insights into the conquest of land by plants.</title>
        <authorList>
            <person name="Rensing S."/>
            <person name="Lang D."/>
            <person name="Zimmer A."/>
            <person name="Terry A."/>
            <person name="Salamov A."/>
            <person name="Shapiro H."/>
            <person name="Nishiyama T."/>
            <person name="Perroud P.-F."/>
            <person name="Lindquist E."/>
            <person name="Kamisugi Y."/>
            <person name="Tanahashi T."/>
            <person name="Sakakibara K."/>
            <person name="Fujita T."/>
            <person name="Oishi K."/>
            <person name="Shin-I T."/>
            <person name="Kuroki Y."/>
            <person name="Toyoda A."/>
            <person name="Suzuki Y."/>
            <person name="Hashimoto A."/>
            <person name="Yamaguchi K."/>
            <person name="Sugano A."/>
            <person name="Kohara Y."/>
            <person name="Fujiyama A."/>
            <person name="Anterola A."/>
            <person name="Aoki S."/>
            <person name="Ashton N."/>
            <person name="Barbazuk W.B."/>
            <person name="Barker E."/>
            <person name="Bennetzen J."/>
            <person name="Bezanilla M."/>
            <person name="Blankenship R."/>
            <person name="Cho S.H."/>
            <person name="Dutcher S."/>
            <person name="Estelle M."/>
            <person name="Fawcett J.A."/>
            <person name="Gundlach H."/>
            <person name="Hanada K."/>
            <person name="Heyl A."/>
            <person name="Hicks K.A."/>
            <person name="Hugh J."/>
            <person name="Lohr M."/>
            <person name="Mayer K."/>
            <person name="Melkozernov A."/>
            <person name="Murata T."/>
            <person name="Nelson D."/>
            <person name="Pils B."/>
            <person name="Prigge M."/>
            <person name="Reiss B."/>
            <person name="Renner T."/>
            <person name="Rombauts S."/>
            <person name="Rushton P."/>
            <person name="Sanderfoot A."/>
            <person name="Schween G."/>
            <person name="Shiu S.-H."/>
            <person name="Stueber K."/>
            <person name="Theodoulou F.L."/>
            <person name="Tu H."/>
            <person name="Van de Peer Y."/>
            <person name="Verrier P.J."/>
            <person name="Waters E."/>
            <person name="Wood A."/>
            <person name="Yang L."/>
            <person name="Cove D."/>
            <person name="Cuming A."/>
            <person name="Hasebe M."/>
            <person name="Lucas S."/>
            <person name="Mishler D.B."/>
            <person name="Reski R."/>
            <person name="Grigoriev I."/>
            <person name="Quatrano R.S."/>
            <person name="Boore J.L."/>
        </authorList>
    </citation>
    <scope>NUCLEOTIDE SEQUENCE [LARGE SCALE GENOMIC DNA]</scope>
    <source>
        <strain evidence="5 6">cv. Gransden 2004</strain>
    </source>
</reference>
<accession>A0A2K1IRI9</accession>
<dbReference type="InterPro" id="IPR050478">
    <property type="entry name" value="Ethylene_sulfur-biosynth"/>
</dbReference>
<dbReference type="EnsemblPlants" id="Pp3c21_10860V3.2">
    <property type="protein sequence ID" value="Pp3c21_10860V3.2"/>
    <property type="gene ID" value="Pp3c21_10860"/>
</dbReference>
<feature type="domain" description="Aminotransferase class I/classII large" evidence="3">
    <location>
        <begin position="136"/>
        <end position="500"/>
    </location>
</feature>
<sequence length="514" mass="57600">MSLQLFDELLGDSRAESLADHLTKKSKVLSSMGLVVPLQGMLGGRYGLALGCIIPLVSFYLIQLRPRKFLPLDPKPAQVKSLEKNEAVEVQPPISARAMSVISIQETPYYIGGKEMSENGYDSVLNPTGCIEFGTSENKLSLDLLQEWLSKWGDNLLDLNEAGGYVDFSGLKSLKSVLARFMGSVMGGRVELEPSQMVLTAGATPTLEILAFSLAQPGEAFLVPSPYYAGFDRDIKWRSQVELIPVPCSSDTDFKLTPDVLESTFRRMSRKGIKIRGVLISNPSNPVGNVLDRAALTSLLAFTQDKKIHLLVDEIYAACTHEEYAFTSITEILDTPKSHYNRSYVHIIYGLSKDLGIAGFRVGVLYSWHKQVLEAASRMARYCAVSTATQQLCTSLLSDEQFMSMFLFENRRRITKRYRKVVAELNKIGIQSKNSMGGLFCWIDLRHVLASPSKDEEMKLWKHLLYKVGLHLTPGTSCWCEEPGWFRLCFATVDNETLMVAFLRFQKFMQNSVY</sequence>
<dbReference type="GO" id="GO:0030170">
    <property type="term" value="F:pyridoxal phosphate binding"/>
    <property type="evidence" value="ECO:0007669"/>
    <property type="project" value="InterPro"/>
</dbReference>
<evidence type="ECO:0000313" key="4">
    <source>
        <dbReference type="EMBL" id="PNR31892.1"/>
    </source>
</evidence>
<dbReference type="EnsemblPlants" id="Pp3c21_10860V3.5">
    <property type="protein sequence ID" value="Pp3c21_10860V3.5"/>
    <property type="gene ID" value="Pp3c21_10860"/>
</dbReference>
<proteinExistence type="inferred from homology"/>
<dbReference type="STRING" id="3218.A0A2K1IRI9"/>
<dbReference type="Gramene" id="Pp3c21_10860V3.3">
    <property type="protein sequence ID" value="Pp3c21_10860V3.3"/>
    <property type="gene ID" value="Pp3c21_10860"/>
</dbReference>
<organism evidence="4">
    <name type="scientific">Physcomitrium patens</name>
    <name type="common">Spreading-leaved earth moss</name>
    <name type="synonym">Physcomitrella patens</name>
    <dbReference type="NCBI Taxonomy" id="3218"/>
    <lineage>
        <taxon>Eukaryota</taxon>
        <taxon>Viridiplantae</taxon>
        <taxon>Streptophyta</taxon>
        <taxon>Embryophyta</taxon>
        <taxon>Bryophyta</taxon>
        <taxon>Bryophytina</taxon>
        <taxon>Bryopsida</taxon>
        <taxon>Funariidae</taxon>
        <taxon>Funariales</taxon>
        <taxon>Funariaceae</taxon>
        <taxon>Physcomitrium</taxon>
    </lineage>
</organism>
<dbReference type="InterPro" id="IPR004839">
    <property type="entry name" value="Aminotransferase_I/II_large"/>
</dbReference>
<name>A0A2K1IRI9_PHYPA</name>
<dbReference type="PRINTS" id="PR00753">
    <property type="entry name" value="ACCSYNTHASE"/>
</dbReference>
<dbReference type="EnsemblPlants" id="Pp3c21_10860V3.4">
    <property type="protein sequence ID" value="Pp3c21_10860V3.4"/>
    <property type="gene ID" value="Pp3c21_10860"/>
</dbReference>
<dbReference type="FunCoup" id="A0A2K1IRI9">
    <property type="interactions" value="885"/>
</dbReference>
<evidence type="ECO:0000259" key="3">
    <source>
        <dbReference type="Pfam" id="PF00155"/>
    </source>
</evidence>
<dbReference type="RefSeq" id="XP_024359390.1">
    <property type="nucleotide sequence ID" value="XM_024503622.2"/>
</dbReference>
<dbReference type="PANTHER" id="PTHR43795">
    <property type="entry name" value="BIFUNCTIONAL ASPARTATE AMINOTRANSFERASE AND GLUTAMATE/ASPARTATE-PREPHENATE AMINOTRANSFERASE-RELATED"/>
    <property type="match status" value="1"/>
</dbReference>
<reference evidence="4 6" key="2">
    <citation type="journal article" date="2018" name="Plant J.">
        <title>The Physcomitrella patens chromosome-scale assembly reveals moss genome structure and evolution.</title>
        <authorList>
            <person name="Lang D."/>
            <person name="Ullrich K.K."/>
            <person name="Murat F."/>
            <person name="Fuchs J."/>
            <person name="Jenkins J."/>
            <person name="Haas F.B."/>
            <person name="Piednoel M."/>
            <person name="Gundlach H."/>
            <person name="Van Bel M."/>
            <person name="Meyberg R."/>
            <person name="Vives C."/>
            <person name="Morata J."/>
            <person name="Symeonidi A."/>
            <person name="Hiss M."/>
            <person name="Muchero W."/>
            <person name="Kamisugi Y."/>
            <person name="Saleh O."/>
            <person name="Blanc G."/>
            <person name="Decker E.L."/>
            <person name="van Gessel N."/>
            <person name="Grimwood J."/>
            <person name="Hayes R.D."/>
            <person name="Graham S.W."/>
            <person name="Gunter L.E."/>
            <person name="McDaniel S.F."/>
            <person name="Hoernstein S.N.W."/>
            <person name="Larsson A."/>
            <person name="Li F.W."/>
            <person name="Perroud P.F."/>
            <person name="Phillips J."/>
            <person name="Ranjan P."/>
            <person name="Rokshar D.S."/>
            <person name="Rothfels C.J."/>
            <person name="Schneider L."/>
            <person name="Shu S."/>
            <person name="Stevenson D.W."/>
            <person name="Thummler F."/>
            <person name="Tillich M."/>
            <person name="Villarreal Aguilar J.C."/>
            <person name="Widiez T."/>
            <person name="Wong G.K."/>
            <person name="Wymore A."/>
            <person name="Zhang Y."/>
            <person name="Zimmer A.D."/>
            <person name="Quatrano R.S."/>
            <person name="Mayer K.F.X."/>
            <person name="Goodstein D."/>
            <person name="Casacuberta J.M."/>
            <person name="Vandepoele K."/>
            <person name="Reski R."/>
            <person name="Cuming A.C."/>
            <person name="Tuskan G.A."/>
            <person name="Maumus F."/>
            <person name="Salse J."/>
            <person name="Schmutz J."/>
            <person name="Rensing S.A."/>
        </authorList>
    </citation>
    <scope>NUCLEOTIDE SEQUENCE [LARGE SCALE GENOMIC DNA]</scope>
    <source>
        <strain evidence="5 6">cv. Gransden 2004</strain>
    </source>
</reference>
<dbReference type="Gramene" id="Pp3c21_10860V3.1">
    <property type="protein sequence ID" value="Pp3c21_10860V3.1"/>
    <property type="gene ID" value="Pp3c21_10860"/>
</dbReference>
<dbReference type="KEGG" id="ppp:112274285"/>
<dbReference type="CDD" id="cd00609">
    <property type="entry name" value="AAT_like"/>
    <property type="match status" value="1"/>
</dbReference>
<keyword evidence="2" id="KW-0663">Pyridoxal phosphate</keyword>
<evidence type="ECO:0000256" key="2">
    <source>
        <dbReference type="ARBA" id="ARBA00022898"/>
    </source>
</evidence>
<dbReference type="RefSeq" id="XP_024359385.1">
    <property type="nucleotide sequence ID" value="XM_024503617.2"/>
</dbReference>
<dbReference type="Gene3D" id="3.40.640.10">
    <property type="entry name" value="Type I PLP-dependent aspartate aminotransferase-like (Major domain)"/>
    <property type="match status" value="1"/>
</dbReference>
<dbReference type="EnsemblPlants" id="Pp3c21_10860V3.1">
    <property type="protein sequence ID" value="Pp3c21_10860V3.1"/>
    <property type="gene ID" value="Pp3c21_10860"/>
</dbReference>
<dbReference type="InterPro" id="IPR015422">
    <property type="entry name" value="PyrdxlP-dep_Trfase_small"/>
</dbReference>
<dbReference type="GO" id="GO:0006520">
    <property type="term" value="P:amino acid metabolic process"/>
    <property type="evidence" value="ECO:0000318"/>
    <property type="project" value="GO_Central"/>
</dbReference>
<dbReference type="RefSeq" id="XP_024359389.1">
    <property type="nucleotide sequence ID" value="XM_024503621.2"/>
</dbReference>
<reference evidence="5" key="3">
    <citation type="submission" date="2020-12" db="UniProtKB">
        <authorList>
            <consortium name="EnsemblPlants"/>
        </authorList>
    </citation>
    <scope>IDENTIFICATION</scope>
</reference>
<dbReference type="SUPFAM" id="SSF53383">
    <property type="entry name" value="PLP-dependent transferases"/>
    <property type="match status" value="1"/>
</dbReference>
<dbReference type="RefSeq" id="XP_024359387.1">
    <property type="nucleotide sequence ID" value="XM_024503619.2"/>
</dbReference>
<comment type="similarity">
    <text evidence="1">Belongs to the class-I pyridoxal-phosphate-dependent aminotransferase family.</text>
</comment>
<dbReference type="Gramene" id="Pp3c21_10860V3.2">
    <property type="protein sequence ID" value="Pp3c21_10860V3.2"/>
    <property type="gene ID" value="Pp3c21_10860"/>
</dbReference>
<dbReference type="Gramene" id="Pp3c21_10860V3.4">
    <property type="protein sequence ID" value="Pp3c21_10860V3.4"/>
    <property type="gene ID" value="Pp3c21_10860"/>
</dbReference>
<evidence type="ECO:0000313" key="5">
    <source>
        <dbReference type="EnsemblPlants" id="Pp3c21_10860V3.1"/>
    </source>
</evidence>
<dbReference type="PaxDb" id="3218-PP1S235_83V6.1"/>
<evidence type="ECO:0000256" key="1">
    <source>
        <dbReference type="ARBA" id="ARBA00007441"/>
    </source>
</evidence>
<evidence type="ECO:0000313" key="6">
    <source>
        <dbReference type="Proteomes" id="UP000006727"/>
    </source>
</evidence>
<dbReference type="GO" id="GO:0008483">
    <property type="term" value="F:transaminase activity"/>
    <property type="evidence" value="ECO:0000318"/>
    <property type="project" value="GO_Central"/>
</dbReference>
<dbReference type="InterPro" id="IPR015421">
    <property type="entry name" value="PyrdxlP-dep_Trfase_major"/>
</dbReference>
<dbReference type="Proteomes" id="UP000006727">
    <property type="component" value="Chromosome 21"/>
</dbReference>
<keyword evidence="6" id="KW-1185">Reference proteome</keyword>
<dbReference type="EMBL" id="ABEU02000021">
    <property type="protein sequence ID" value="PNR31892.1"/>
    <property type="molecule type" value="Genomic_DNA"/>
</dbReference>
<dbReference type="Gramene" id="Pp3c21_10860V3.5">
    <property type="protein sequence ID" value="Pp3c21_10860V3.5"/>
    <property type="gene ID" value="Pp3c21_10860"/>
</dbReference>
<dbReference type="PROSITE" id="PS00105">
    <property type="entry name" value="AA_TRANSFER_CLASS_1"/>
    <property type="match status" value="1"/>
</dbReference>
<dbReference type="RefSeq" id="XP_024359386.1">
    <property type="nucleotide sequence ID" value="XM_024503618.2"/>
</dbReference>
<gene>
    <name evidence="5" type="primary">LOC112274285</name>
    <name evidence="4" type="ORF">PHYPA_026015</name>
</gene>
<dbReference type="OrthoDB" id="691673at2759"/>
<dbReference type="SMR" id="A0A2K1IRI9"/>
<dbReference type="EnsemblPlants" id="Pp3c21_10860V3.3">
    <property type="protein sequence ID" value="Pp3c21_10860V3.3"/>
    <property type="gene ID" value="Pp3c21_10860"/>
</dbReference>
<dbReference type="Gene3D" id="3.90.1150.10">
    <property type="entry name" value="Aspartate Aminotransferase, domain 1"/>
    <property type="match status" value="1"/>
</dbReference>
<dbReference type="AlphaFoldDB" id="A0A2K1IRI9"/>
<dbReference type="InterPro" id="IPR004838">
    <property type="entry name" value="NHTrfase_class1_PyrdxlP-BS"/>
</dbReference>